<protein>
    <submittedName>
        <fullName evidence="2">Toxin-antitoxin system toxin component, PIN family</fullName>
    </submittedName>
</protein>
<evidence type="ECO:0000259" key="1">
    <source>
        <dbReference type="SMART" id="SM00670"/>
    </source>
</evidence>
<accession>A0ABR8FME9</accession>
<dbReference type="InterPro" id="IPR002850">
    <property type="entry name" value="PIN_toxin-like"/>
</dbReference>
<gene>
    <name evidence="2" type="ORF">H6G59_26100</name>
</gene>
<dbReference type="PANTHER" id="PTHR34610">
    <property type="entry name" value="SSL7007 PROTEIN"/>
    <property type="match status" value="1"/>
</dbReference>
<evidence type="ECO:0000313" key="2">
    <source>
        <dbReference type="EMBL" id="MBD2571294.1"/>
    </source>
</evidence>
<dbReference type="SUPFAM" id="SSF88723">
    <property type="entry name" value="PIN domain-like"/>
    <property type="match status" value="1"/>
</dbReference>
<dbReference type="Pfam" id="PF13470">
    <property type="entry name" value="PIN_3"/>
    <property type="match status" value="1"/>
</dbReference>
<evidence type="ECO:0000313" key="3">
    <source>
        <dbReference type="Proteomes" id="UP000640531"/>
    </source>
</evidence>
<feature type="domain" description="PIN" evidence="1">
    <location>
        <begin position="1"/>
        <end position="117"/>
    </location>
</feature>
<dbReference type="SMART" id="SM00670">
    <property type="entry name" value="PINc"/>
    <property type="match status" value="1"/>
</dbReference>
<keyword evidence="3" id="KW-1185">Reference proteome</keyword>
<dbReference type="InterPro" id="IPR029060">
    <property type="entry name" value="PIN-like_dom_sf"/>
</dbReference>
<dbReference type="Gene3D" id="3.40.50.1010">
    <property type="entry name" value="5'-nuclease"/>
    <property type="match status" value="1"/>
</dbReference>
<reference evidence="2 3" key="1">
    <citation type="journal article" date="2020" name="ISME J.">
        <title>Comparative genomics reveals insights into cyanobacterial evolution and habitat adaptation.</title>
        <authorList>
            <person name="Chen M.Y."/>
            <person name="Teng W.K."/>
            <person name="Zhao L."/>
            <person name="Hu C.X."/>
            <person name="Zhou Y.K."/>
            <person name="Han B.P."/>
            <person name="Song L.R."/>
            <person name="Shu W.S."/>
        </authorList>
    </citation>
    <scope>NUCLEOTIDE SEQUENCE [LARGE SCALE GENOMIC DNA]</scope>
    <source>
        <strain evidence="2 3">FACHB-196</strain>
    </source>
</reference>
<name>A0ABR8FME9_9NOST</name>
<dbReference type="RefSeq" id="WP_190720802.1">
    <property type="nucleotide sequence ID" value="NZ_JACJST010000045.1"/>
</dbReference>
<proteinExistence type="predicted"/>
<organism evidence="2 3">
    <name type="scientific">Anabaena lutea FACHB-196</name>
    <dbReference type="NCBI Taxonomy" id="2692881"/>
    <lineage>
        <taxon>Bacteria</taxon>
        <taxon>Bacillati</taxon>
        <taxon>Cyanobacteriota</taxon>
        <taxon>Cyanophyceae</taxon>
        <taxon>Nostocales</taxon>
        <taxon>Nostocaceae</taxon>
        <taxon>Anabaena</taxon>
    </lineage>
</organism>
<dbReference type="EMBL" id="JACJST010000045">
    <property type="protein sequence ID" value="MBD2571294.1"/>
    <property type="molecule type" value="Genomic_DNA"/>
</dbReference>
<dbReference type="Proteomes" id="UP000640531">
    <property type="component" value="Unassembled WGS sequence"/>
</dbReference>
<sequence length="139" mass="15779">MKVVLDTNIWISAIIWGGIPDQILLLREQEKLTIAMSQQLLDELESTFNKRKLAPKLQALNLTVPTIINLIRESVIFYSIQELNVPELRDIDDNIILATAIAAEVDVIITGDQNLLVLVEYQGIAIKTAKDFLYEYQIK</sequence>
<dbReference type="InterPro" id="IPR002716">
    <property type="entry name" value="PIN_dom"/>
</dbReference>
<dbReference type="PANTHER" id="PTHR34610:SF4">
    <property type="entry name" value="SLL8027 PROTEIN"/>
    <property type="match status" value="1"/>
</dbReference>
<comment type="caution">
    <text evidence="2">The sequence shown here is derived from an EMBL/GenBank/DDBJ whole genome shotgun (WGS) entry which is preliminary data.</text>
</comment>
<dbReference type="NCBIfam" id="TIGR00305">
    <property type="entry name" value="putative toxin-antitoxin system toxin component, PIN family"/>
    <property type="match status" value="1"/>
</dbReference>